<dbReference type="STRING" id="1214117.LFLEISCH_11565"/>
<dbReference type="GO" id="GO:0004349">
    <property type="term" value="F:glutamate 5-kinase activity"/>
    <property type="evidence" value="ECO:0007669"/>
    <property type="project" value="UniProtKB-EC"/>
</dbReference>
<dbReference type="EC" id="2.7.2.11" evidence="6"/>
<dbReference type="Proteomes" id="UP000250257">
    <property type="component" value="Unassembled WGS sequence"/>
</dbReference>
<organism evidence="6 7">
    <name type="scientific">Listeria fleischmannii subsp. fleischmannii</name>
    <dbReference type="NCBI Taxonomy" id="1671902"/>
    <lineage>
        <taxon>Bacteria</taxon>
        <taxon>Bacillati</taxon>
        <taxon>Bacillota</taxon>
        <taxon>Bacilli</taxon>
        <taxon>Bacillales</taxon>
        <taxon>Listeriaceae</taxon>
        <taxon>Listeria</taxon>
    </lineage>
</organism>
<dbReference type="InterPro" id="IPR036393">
    <property type="entry name" value="AceGlu_kinase-like_sf"/>
</dbReference>
<keyword evidence="4" id="KW-0067">ATP-binding</keyword>
<accession>A0A2X3HA59</accession>
<proteinExistence type="predicted"/>
<dbReference type="SUPFAM" id="SSF53633">
    <property type="entry name" value="Carbamate kinase-like"/>
    <property type="match status" value="1"/>
</dbReference>
<gene>
    <name evidence="6" type="primary">proB</name>
    <name evidence="6" type="ORF">NCTC13940_02401</name>
</gene>
<dbReference type="PANTHER" id="PTHR43654">
    <property type="entry name" value="GLUTAMATE 5-KINASE"/>
    <property type="match status" value="1"/>
</dbReference>
<sequence>MRESLKQCKRIVIKVGTSTLMYENGNINLRTIEKLARVLAELRNEGKEVVLVSSGAIGVGCRKLQLNERPKQFLSNKRLPLLDKAN</sequence>
<protein>
    <submittedName>
        <fullName evidence="6">Glutamate 5-kinase</fullName>
        <ecNumber evidence="6">2.7.2.11</ecNumber>
    </submittedName>
</protein>
<keyword evidence="3 6" id="KW-0418">Kinase</keyword>
<evidence type="ECO:0000256" key="3">
    <source>
        <dbReference type="ARBA" id="ARBA00022777"/>
    </source>
</evidence>
<dbReference type="GO" id="GO:0005829">
    <property type="term" value="C:cytosol"/>
    <property type="evidence" value="ECO:0007669"/>
    <property type="project" value="TreeGrafter"/>
</dbReference>
<evidence type="ECO:0000313" key="6">
    <source>
        <dbReference type="EMBL" id="SQC71446.1"/>
    </source>
</evidence>
<evidence type="ECO:0000313" key="7">
    <source>
        <dbReference type="Proteomes" id="UP000250257"/>
    </source>
</evidence>
<dbReference type="Pfam" id="PF00696">
    <property type="entry name" value="AA_kinase"/>
    <property type="match status" value="1"/>
</dbReference>
<dbReference type="InterPro" id="IPR001048">
    <property type="entry name" value="Asp/Glu/Uridylate_kinase"/>
</dbReference>
<evidence type="ECO:0000256" key="2">
    <source>
        <dbReference type="ARBA" id="ARBA00022741"/>
    </source>
</evidence>
<dbReference type="Gene3D" id="3.40.1160.10">
    <property type="entry name" value="Acetylglutamate kinase-like"/>
    <property type="match status" value="1"/>
</dbReference>
<evidence type="ECO:0000256" key="4">
    <source>
        <dbReference type="ARBA" id="ARBA00022840"/>
    </source>
</evidence>
<dbReference type="EMBL" id="UAWT01000038">
    <property type="protein sequence ID" value="SQC71446.1"/>
    <property type="molecule type" value="Genomic_DNA"/>
</dbReference>
<keyword evidence="1 6" id="KW-0808">Transferase</keyword>
<name>A0A2X3HA59_9LIST</name>
<feature type="domain" description="Aspartate/glutamate/uridylate kinase" evidence="5">
    <location>
        <begin position="9"/>
        <end position="72"/>
    </location>
</feature>
<evidence type="ECO:0000259" key="5">
    <source>
        <dbReference type="Pfam" id="PF00696"/>
    </source>
</evidence>
<evidence type="ECO:0000256" key="1">
    <source>
        <dbReference type="ARBA" id="ARBA00022679"/>
    </source>
</evidence>
<reference evidence="6 7" key="1">
    <citation type="submission" date="2018-06" db="EMBL/GenBank/DDBJ databases">
        <authorList>
            <consortium name="Pathogen Informatics"/>
            <person name="Doyle S."/>
        </authorList>
    </citation>
    <scope>NUCLEOTIDE SEQUENCE [LARGE SCALE GENOMIC DNA]</scope>
    <source>
        <strain evidence="6 7">NCTC13940</strain>
    </source>
</reference>
<dbReference type="PANTHER" id="PTHR43654:SF1">
    <property type="entry name" value="ISOPENTENYL PHOSPHATE KINASE"/>
    <property type="match status" value="1"/>
</dbReference>
<keyword evidence="2" id="KW-0547">Nucleotide-binding</keyword>
<dbReference type="GO" id="GO:0005524">
    <property type="term" value="F:ATP binding"/>
    <property type="evidence" value="ECO:0007669"/>
    <property type="project" value="UniProtKB-KW"/>
</dbReference>
<dbReference type="AlphaFoldDB" id="A0A2X3HA59"/>